<reference evidence="1 2" key="1">
    <citation type="submission" date="2018-08" db="EMBL/GenBank/DDBJ databases">
        <title>A genome reference for cultivated species of the human gut microbiota.</title>
        <authorList>
            <person name="Zou Y."/>
            <person name="Xue W."/>
            <person name="Luo G."/>
        </authorList>
    </citation>
    <scope>NUCLEOTIDE SEQUENCE [LARGE SCALE GENOMIC DNA]</scope>
    <source>
        <strain evidence="1 2">TF08-11</strain>
    </source>
</reference>
<dbReference type="Proteomes" id="UP000260721">
    <property type="component" value="Unassembled WGS sequence"/>
</dbReference>
<dbReference type="AlphaFoldDB" id="A0A3E3E769"/>
<organism evidence="1 2">
    <name type="scientific">Faecalicoccus pleomorphus</name>
    <dbReference type="NCBI Taxonomy" id="1323"/>
    <lineage>
        <taxon>Bacteria</taxon>
        <taxon>Bacillati</taxon>
        <taxon>Bacillota</taxon>
        <taxon>Erysipelotrichia</taxon>
        <taxon>Erysipelotrichales</taxon>
        <taxon>Erysipelotrichaceae</taxon>
        <taxon>Faecalicoccus</taxon>
    </lineage>
</organism>
<accession>A0A3E3E769</accession>
<protein>
    <submittedName>
        <fullName evidence="1">Uncharacterized protein</fullName>
    </submittedName>
</protein>
<evidence type="ECO:0000313" key="2">
    <source>
        <dbReference type="Proteomes" id="UP000260721"/>
    </source>
</evidence>
<evidence type="ECO:0000313" key="1">
    <source>
        <dbReference type="EMBL" id="RGD77116.1"/>
    </source>
</evidence>
<dbReference type="RefSeq" id="WP_117445859.1">
    <property type="nucleotide sequence ID" value="NZ_CALEXM010000021.1"/>
</dbReference>
<name>A0A3E3E769_9FIRM</name>
<comment type="caution">
    <text evidence="1">The sequence shown here is derived from an EMBL/GenBank/DDBJ whole genome shotgun (WGS) entry which is preliminary data.</text>
</comment>
<dbReference type="EMBL" id="QUSK01000007">
    <property type="protein sequence ID" value="RGD77116.1"/>
    <property type="molecule type" value="Genomic_DNA"/>
</dbReference>
<proteinExistence type="predicted"/>
<sequence>MSYYNPKIYNYSNLHRDDQMTVDVMNWAIDAVENMEIDYRPTEDSSIMEKMCDEIALEVVAEVEEQLMHEIIEFIVMTIDSYDHDVDEIDTTDFLFGMEGHRNDE</sequence>
<gene>
    <name evidence="1" type="ORF">DXC78_04105</name>
</gene>